<keyword evidence="2" id="KW-0812">Transmembrane</keyword>
<accession>A0ABD3M901</accession>
<feature type="transmembrane region" description="Helical" evidence="2">
    <location>
        <begin position="130"/>
        <end position="156"/>
    </location>
</feature>
<protein>
    <submittedName>
        <fullName evidence="3">Uncharacterized protein</fullName>
    </submittedName>
</protein>
<dbReference type="AlphaFoldDB" id="A0ABD3M901"/>
<keyword evidence="4" id="KW-1185">Reference proteome</keyword>
<feature type="transmembrane region" description="Helical" evidence="2">
    <location>
        <begin position="679"/>
        <end position="702"/>
    </location>
</feature>
<sequence length="758" mass="84519">MKKAVSVTKMNHSNSTKHLKMRRNQQSLSSLPANLQDLDDIEQCCLPNSASTSSSSLDLTVHDVDDIIVTSNTASFDKKDDDYKSTASNQRLSAEFLLSDLSPLSRRIVLFVTQPMTSSKSLPDRCTSEAFTIAAARILPSLFILLALPLCMWDSYPEEWSAWNLYPLIRHVEMVWASLLHTSAWPIVLGTFMIAAIMPRGGLGASSSSKYLPPISKGGSVAIMDKVSSALSALLSNITQSNWKISLILSIIFCSLVIVNMTLQMGYPHAIWNPFMWGWYTVYLPANISSALQGACLNFEKDSASRRPLCLSEQQWKELSSGQLSSYNPDDVLTVQRGLNYLQNSSGGLIINALARNVAENIPALRQNMEGLLPFFADGNSMKKPLSLVIFENDSNDGTRQAFQTWSEEESNREDGSRYTVDLMSCGPKNPNCELGIMDRYDNMNLFTNPTASGVGKLGEFRQILLEYILDKKEYNDYSHMIILDADLGTSLSPLGLLHTLGLENNIAQDHVVASSSSQVWPGTMGTIIPPYDLSAFRPKESKFNQKVREMHQSFCELMPAGDRWRNMCEACSPMQLFMIQSANDVSTHHEQPYEVVSAFNGLTLYPMNLIRQRGSQARYDAGDDGQRCEHVGFHLSLQKPMFVNPKWSMNLKPNKPGGPTGLRAIKTLVYAVFGRPNVMLCLIIGNLVFFYILVSACWMIGTSVKRLLLLLSLPSSTSSMMEKRHSLENMATSIKLMDRERSSCSLYEFSGIDTREM</sequence>
<comment type="caution">
    <text evidence="3">The sequence shown here is derived from an EMBL/GenBank/DDBJ whole genome shotgun (WGS) entry which is preliminary data.</text>
</comment>
<feature type="transmembrane region" description="Helical" evidence="2">
    <location>
        <begin position="245"/>
        <end position="265"/>
    </location>
</feature>
<feature type="transmembrane region" description="Helical" evidence="2">
    <location>
        <begin position="176"/>
        <end position="198"/>
    </location>
</feature>
<keyword evidence="2" id="KW-1133">Transmembrane helix</keyword>
<feature type="region of interest" description="Disordered" evidence="1">
    <location>
        <begin position="1"/>
        <end position="25"/>
    </location>
</feature>
<gene>
    <name evidence="3" type="ORF">ACHAWU_006630</name>
</gene>
<reference evidence="3 4" key="1">
    <citation type="submission" date="2024-10" db="EMBL/GenBank/DDBJ databases">
        <title>Updated reference genomes for cyclostephanoid diatoms.</title>
        <authorList>
            <person name="Roberts W.R."/>
            <person name="Alverson A.J."/>
        </authorList>
    </citation>
    <scope>NUCLEOTIDE SEQUENCE [LARGE SCALE GENOMIC DNA]</scope>
    <source>
        <strain evidence="3 4">AJA232-27</strain>
    </source>
</reference>
<name>A0ABD3M901_9STRA</name>
<proteinExistence type="predicted"/>
<evidence type="ECO:0000256" key="1">
    <source>
        <dbReference type="SAM" id="MobiDB-lite"/>
    </source>
</evidence>
<dbReference type="Proteomes" id="UP001530293">
    <property type="component" value="Unassembled WGS sequence"/>
</dbReference>
<evidence type="ECO:0000313" key="4">
    <source>
        <dbReference type="Proteomes" id="UP001530293"/>
    </source>
</evidence>
<organism evidence="3 4">
    <name type="scientific">Discostella pseudostelligera</name>
    <dbReference type="NCBI Taxonomy" id="259834"/>
    <lineage>
        <taxon>Eukaryota</taxon>
        <taxon>Sar</taxon>
        <taxon>Stramenopiles</taxon>
        <taxon>Ochrophyta</taxon>
        <taxon>Bacillariophyta</taxon>
        <taxon>Coscinodiscophyceae</taxon>
        <taxon>Thalassiosirophycidae</taxon>
        <taxon>Stephanodiscales</taxon>
        <taxon>Stephanodiscaceae</taxon>
        <taxon>Discostella</taxon>
    </lineage>
</organism>
<evidence type="ECO:0000256" key="2">
    <source>
        <dbReference type="SAM" id="Phobius"/>
    </source>
</evidence>
<keyword evidence="2" id="KW-0472">Membrane</keyword>
<evidence type="ECO:0000313" key="3">
    <source>
        <dbReference type="EMBL" id="KAL3760082.1"/>
    </source>
</evidence>
<feature type="transmembrane region" description="Helical" evidence="2">
    <location>
        <begin position="277"/>
        <end position="299"/>
    </location>
</feature>
<dbReference type="EMBL" id="JALLBG020000194">
    <property type="protein sequence ID" value="KAL3760082.1"/>
    <property type="molecule type" value="Genomic_DNA"/>
</dbReference>